<accession>A0AAE0ZH52</accession>
<keyword evidence="1 3" id="KW-0378">Hydrolase</keyword>
<dbReference type="AlphaFoldDB" id="A0AAE0ZH52"/>
<dbReference type="PROSITE" id="PS51910">
    <property type="entry name" value="GH18_2"/>
    <property type="match status" value="2"/>
</dbReference>
<feature type="transmembrane region" description="Helical" evidence="4">
    <location>
        <begin position="39"/>
        <end position="58"/>
    </location>
</feature>
<dbReference type="GO" id="GO:0006032">
    <property type="term" value="P:chitin catabolic process"/>
    <property type="evidence" value="ECO:0007669"/>
    <property type="project" value="UniProtKB-ARBA"/>
</dbReference>
<dbReference type="InterPro" id="IPR011583">
    <property type="entry name" value="Chitinase_II/V-like_cat"/>
</dbReference>
<dbReference type="Pfam" id="PF00704">
    <property type="entry name" value="Glyco_hydro_18"/>
    <property type="match status" value="2"/>
</dbReference>
<dbReference type="InterPro" id="IPR051887">
    <property type="entry name" value="GH18_Domain-Containing"/>
</dbReference>
<keyword evidence="7" id="KW-1185">Reference proteome</keyword>
<dbReference type="PANTHER" id="PTHR46290:SF1">
    <property type="entry name" value="DI-N-ACETYLCHITOBIASE"/>
    <property type="match status" value="1"/>
</dbReference>
<dbReference type="InterPro" id="IPR029070">
    <property type="entry name" value="Chitinase_insertion_sf"/>
</dbReference>
<dbReference type="SMART" id="SM00636">
    <property type="entry name" value="Glyco_18"/>
    <property type="match status" value="2"/>
</dbReference>
<sequence>MGIDSYQGYQNWCLVQTTTLRTVRIFLQRYTAHCETMEILQIFVFSLCLFWSISVYAMPDPVTLDLDGLINCSCSNPKWCEPITEKGRKEQYAFSVKNDEKYWQFYDWSKLTTIVTAGYFNMSLVCLAHSHNTRVIYMAQVDERTFLDPGLRKKWIKDQLNTVRENYLDGLNFDYEGAIAKNQTILKDAYTALVKETREKFLQVFPHSLIAVDVGWRPNVDERYYDYPALAKYSDFLVLMAYDEQSQIYGECLAGPNCPFDPTLTGVKEFLTAFNGQIRTDKLVLAVPWFGISYKCLKIDHDKCYIEKVPFRGAPCSDSPGQPLDYKDIHKLRIQMPDKYKWNYTSATPFIMYKNHTTNITYQVHYDNVDSLEYKYSLVTTMNLRGVGIFHIDMIDYTDTPEGAKMRRKMFSPLPPTKNTFVPQDSDEIQPWQTGFLEPRPTCPCSDSKLCEPITDQTRKEVFAFSMHNDETHWHFFDWSKITTVVMFNYLNPRLMCLAHSHGARAVILAKLNKKIIFNKNLRSKWVQQMLKTVWSNNLDGINFDVEYACSPNQRHFRNSYTALLKETSEAFRKIMPHTQISVDVIFEATSHYRAYDYQGLAKYSDFLFIMAYDESVHKVGPNSGYHAAKWAITSYLRDNIPASKIVLGIPWYGDLYVCSSLNGDHCIPAKRGERPIIRQVCYCGILNTLQSVPDHYRWNSSSWTPYFSYKDGKLYQIQYDNPQSLSLKYNLASDMGIRGVGMWHIDCLDYSDSAEAQKIRNSMFDPLPSWKMRKPDVKDLKYVPEADHSTDVKDEFPDFLSP</sequence>
<keyword evidence="4" id="KW-1133">Transmembrane helix</keyword>
<gene>
    <name evidence="6" type="ORF">RRG08_005169</name>
</gene>
<evidence type="ECO:0000256" key="1">
    <source>
        <dbReference type="ARBA" id="ARBA00022801"/>
    </source>
</evidence>
<dbReference type="EMBL" id="JAWDGP010003957">
    <property type="protein sequence ID" value="KAK3769222.1"/>
    <property type="molecule type" value="Genomic_DNA"/>
</dbReference>
<evidence type="ECO:0000256" key="2">
    <source>
        <dbReference type="ARBA" id="ARBA00023295"/>
    </source>
</evidence>
<evidence type="ECO:0000256" key="3">
    <source>
        <dbReference type="RuleBase" id="RU000489"/>
    </source>
</evidence>
<dbReference type="InterPro" id="IPR001223">
    <property type="entry name" value="Glyco_hydro18_cat"/>
</dbReference>
<dbReference type="Gene3D" id="3.20.20.80">
    <property type="entry name" value="Glycosidases"/>
    <property type="match status" value="2"/>
</dbReference>
<dbReference type="PANTHER" id="PTHR46290">
    <property type="entry name" value="DI-N-ACETYLCHITOBIASE"/>
    <property type="match status" value="1"/>
</dbReference>
<feature type="domain" description="GH18" evidence="5">
    <location>
        <begin position="431"/>
        <end position="771"/>
    </location>
</feature>
<dbReference type="Proteomes" id="UP001283361">
    <property type="component" value="Unassembled WGS sequence"/>
</dbReference>
<reference evidence="6" key="1">
    <citation type="journal article" date="2023" name="G3 (Bethesda)">
        <title>A reference genome for the long-term kleptoplast-retaining sea slug Elysia crispata morphotype clarki.</title>
        <authorList>
            <person name="Eastman K.E."/>
            <person name="Pendleton A.L."/>
            <person name="Shaikh M.A."/>
            <person name="Suttiyut T."/>
            <person name="Ogas R."/>
            <person name="Tomko P."/>
            <person name="Gavelis G."/>
            <person name="Widhalm J.R."/>
            <person name="Wisecaver J.H."/>
        </authorList>
    </citation>
    <scope>NUCLEOTIDE SEQUENCE</scope>
    <source>
        <strain evidence="6">ECLA1</strain>
    </source>
</reference>
<keyword evidence="4" id="KW-0472">Membrane</keyword>
<comment type="caution">
    <text evidence="6">The sequence shown here is derived from an EMBL/GenBank/DDBJ whole genome shotgun (WGS) entry which is preliminary data.</text>
</comment>
<organism evidence="6 7">
    <name type="scientific">Elysia crispata</name>
    <name type="common">lettuce slug</name>
    <dbReference type="NCBI Taxonomy" id="231223"/>
    <lineage>
        <taxon>Eukaryota</taxon>
        <taxon>Metazoa</taxon>
        <taxon>Spiralia</taxon>
        <taxon>Lophotrochozoa</taxon>
        <taxon>Mollusca</taxon>
        <taxon>Gastropoda</taxon>
        <taxon>Heterobranchia</taxon>
        <taxon>Euthyneura</taxon>
        <taxon>Panpulmonata</taxon>
        <taxon>Sacoglossa</taxon>
        <taxon>Placobranchoidea</taxon>
        <taxon>Plakobranchidae</taxon>
        <taxon>Elysia</taxon>
    </lineage>
</organism>
<evidence type="ECO:0000313" key="6">
    <source>
        <dbReference type="EMBL" id="KAK3769222.1"/>
    </source>
</evidence>
<dbReference type="GO" id="GO:0005615">
    <property type="term" value="C:extracellular space"/>
    <property type="evidence" value="ECO:0007669"/>
    <property type="project" value="TreeGrafter"/>
</dbReference>
<dbReference type="InterPro" id="IPR001579">
    <property type="entry name" value="Glyco_hydro_18_chit_AS"/>
</dbReference>
<evidence type="ECO:0000256" key="4">
    <source>
        <dbReference type="SAM" id="Phobius"/>
    </source>
</evidence>
<keyword evidence="2 3" id="KW-0326">Glycosidase</keyword>
<dbReference type="InterPro" id="IPR017853">
    <property type="entry name" value="GH"/>
</dbReference>
<evidence type="ECO:0000313" key="7">
    <source>
        <dbReference type="Proteomes" id="UP001283361"/>
    </source>
</evidence>
<dbReference type="PROSITE" id="PS01095">
    <property type="entry name" value="GH18_1"/>
    <property type="match status" value="2"/>
</dbReference>
<dbReference type="GO" id="GO:0008061">
    <property type="term" value="F:chitin binding"/>
    <property type="evidence" value="ECO:0007669"/>
    <property type="project" value="InterPro"/>
</dbReference>
<dbReference type="GO" id="GO:0004568">
    <property type="term" value="F:chitinase activity"/>
    <property type="evidence" value="ECO:0007669"/>
    <property type="project" value="UniProtKB-ARBA"/>
</dbReference>
<dbReference type="Gene3D" id="3.10.50.10">
    <property type="match status" value="2"/>
</dbReference>
<keyword evidence="4" id="KW-0812">Transmembrane</keyword>
<dbReference type="SUPFAM" id="SSF51445">
    <property type="entry name" value="(Trans)glycosidases"/>
    <property type="match status" value="2"/>
</dbReference>
<proteinExistence type="predicted"/>
<dbReference type="GO" id="GO:0009313">
    <property type="term" value="P:oligosaccharide catabolic process"/>
    <property type="evidence" value="ECO:0007669"/>
    <property type="project" value="TreeGrafter"/>
</dbReference>
<name>A0AAE0ZH52_9GAST</name>
<protein>
    <recommendedName>
        <fullName evidence="5">GH18 domain-containing protein</fullName>
    </recommendedName>
</protein>
<evidence type="ECO:0000259" key="5">
    <source>
        <dbReference type="PROSITE" id="PS51910"/>
    </source>
</evidence>
<feature type="domain" description="GH18" evidence="5">
    <location>
        <begin position="45"/>
        <end position="413"/>
    </location>
</feature>